<dbReference type="SUPFAM" id="SSF82199">
    <property type="entry name" value="SET domain"/>
    <property type="match status" value="1"/>
</dbReference>
<dbReference type="Proteomes" id="UP000187013">
    <property type="component" value="Unassembled WGS sequence"/>
</dbReference>
<evidence type="ECO:0000313" key="2">
    <source>
        <dbReference type="EMBL" id="GAV55092.1"/>
    </source>
</evidence>
<proteinExistence type="predicted"/>
<comment type="caution">
    <text evidence="2">The sequence shown here is derived from an EMBL/GenBank/DDBJ whole genome shotgun (WGS) entry which is preliminary data.</text>
</comment>
<feature type="domain" description="SET" evidence="1">
    <location>
        <begin position="18"/>
        <end position="271"/>
    </location>
</feature>
<sequence>MSEVAQWFLKNTAIRLHQSVRIDKSAIDDPASGYGVFVDLPKIGVPNGSKNTLELMRIPRMITFDVHTVFQLLNDGTWYSSRQEFERTEQKFKDVFARMLEYEGMVELLNESNTLVGFFLICEMLKNDFELPPALVYYLDNVLLKTTIGNAAKHVELLMKYYNQYLESHFLSKTLGKFEQFADEIPRETVRQVFAAVKSRCLEIPQELDQHSDDFVVNSTLVPLLDLCNHDNRPNSHFDVDRETGDVVLLLDLDKFKPLEGTWQEVFISYSPFVEIFSFHNNYGFVPSSDDFQFLNVSIEREFLSHQKVGNRDLRLFCKWFKINPVVQLIGYKGKWYINDTLEEFALLLLPFLPLPDDFTKSCWHYDDRNYETFAHFHQFLHNNDFTDFPHSLKFYKHEIHQQENQDCDIIGFPQLAWCFRYKEDGEVLRRRVEQIDALELAPFEDREQFDLTIERFKEFFVDYLDHRESTLMGYHGDNGSFNQLLRIELDVLQQLRNGLKQDQLEFWSDVNIGAIEVPQLPFLSRPKDPEMQNKEDLELDLEMLSIRPYNPRELTDFYDEELHDFLQMMQS</sequence>
<dbReference type="Gene3D" id="3.90.1410.10">
    <property type="entry name" value="set domain protein methyltransferase, domain 1"/>
    <property type="match status" value="1"/>
</dbReference>
<gene>
    <name evidence="2" type="ORF">ZYGR_0AS04150</name>
</gene>
<dbReference type="PROSITE" id="PS50280">
    <property type="entry name" value="SET"/>
    <property type="match status" value="1"/>
</dbReference>
<dbReference type="EMBL" id="BDGX01000045">
    <property type="protein sequence ID" value="GAV55092.1"/>
    <property type="molecule type" value="Genomic_DNA"/>
</dbReference>
<evidence type="ECO:0000313" key="3">
    <source>
        <dbReference type="Proteomes" id="UP000187013"/>
    </source>
</evidence>
<dbReference type="InterPro" id="IPR046341">
    <property type="entry name" value="SET_dom_sf"/>
</dbReference>
<evidence type="ECO:0000259" key="1">
    <source>
        <dbReference type="PROSITE" id="PS50280"/>
    </source>
</evidence>
<organism evidence="2 3">
    <name type="scientific">Zygosaccharomyces rouxii</name>
    <dbReference type="NCBI Taxonomy" id="4956"/>
    <lineage>
        <taxon>Eukaryota</taxon>
        <taxon>Fungi</taxon>
        <taxon>Dikarya</taxon>
        <taxon>Ascomycota</taxon>
        <taxon>Saccharomycotina</taxon>
        <taxon>Saccharomycetes</taxon>
        <taxon>Saccharomycetales</taxon>
        <taxon>Saccharomycetaceae</taxon>
        <taxon>Zygosaccharomyces</taxon>
    </lineage>
</organism>
<name>A0A1Q3AHJ1_ZYGRO</name>
<reference evidence="2 3" key="1">
    <citation type="submission" date="2016-08" db="EMBL/GenBank/DDBJ databases">
        <title>Draft genome sequence of allopolyploid Zygosaccharomyces rouxii.</title>
        <authorList>
            <person name="Watanabe J."/>
            <person name="Uehara K."/>
            <person name="Mogi Y."/>
            <person name="Tsukioka Y."/>
        </authorList>
    </citation>
    <scope>NUCLEOTIDE SEQUENCE [LARGE SCALE GENOMIC DNA]</scope>
    <source>
        <strain evidence="2 3">NBRC 110957</strain>
    </source>
</reference>
<protein>
    <recommendedName>
        <fullName evidence="1">SET domain-containing protein</fullName>
    </recommendedName>
</protein>
<dbReference type="AlphaFoldDB" id="A0A1Q3AHJ1"/>
<accession>A0A1Q3AHJ1</accession>
<dbReference type="OrthoDB" id="441812at2759"/>
<dbReference type="InterPro" id="IPR001214">
    <property type="entry name" value="SET_dom"/>
</dbReference>